<reference evidence="2" key="1">
    <citation type="journal article" date="2019" name="Int. J. Syst. Evol. Microbiol.">
        <title>The Global Catalogue of Microorganisms (GCM) 10K type strain sequencing project: providing services to taxonomists for standard genome sequencing and annotation.</title>
        <authorList>
            <consortium name="The Broad Institute Genomics Platform"/>
            <consortium name="The Broad Institute Genome Sequencing Center for Infectious Disease"/>
            <person name="Wu L."/>
            <person name="Ma J."/>
        </authorList>
    </citation>
    <scope>NUCLEOTIDE SEQUENCE [LARGE SCALE GENOMIC DNA]</scope>
    <source>
        <strain evidence="2">JCM 16908</strain>
    </source>
</reference>
<name>A0ABP7IC70_9ACTN</name>
<gene>
    <name evidence="1" type="ORF">GCM10022226_39680</name>
</gene>
<evidence type="ECO:0000313" key="2">
    <source>
        <dbReference type="Proteomes" id="UP001500888"/>
    </source>
</evidence>
<accession>A0ABP7IC70</accession>
<protein>
    <recommendedName>
        <fullName evidence="3">IS110 family transposase</fullName>
    </recommendedName>
</protein>
<evidence type="ECO:0008006" key="3">
    <source>
        <dbReference type="Google" id="ProtNLM"/>
    </source>
</evidence>
<dbReference type="Proteomes" id="UP001500888">
    <property type="component" value="Unassembled WGS sequence"/>
</dbReference>
<comment type="caution">
    <text evidence="1">The sequence shown here is derived from an EMBL/GenBank/DDBJ whole genome shotgun (WGS) entry which is preliminary data.</text>
</comment>
<proteinExistence type="predicted"/>
<dbReference type="EMBL" id="BAAAZR010000008">
    <property type="protein sequence ID" value="GAA3814916.1"/>
    <property type="molecule type" value="Genomic_DNA"/>
</dbReference>
<evidence type="ECO:0000313" key="1">
    <source>
        <dbReference type="EMBL" id="GAA3814916.1"/>
    </source>
</evidence>
<keyword evidence="2" id="KW-1185">Reference proteome</keyword>
<sequence length="56" mass="6101">MVTFSLAVGIDVRPSRWVMAAAGTAAQGRYEVSPYLRQNRMSLHSTVAGPLPLDVR</sequence>
<organism evidence="1 2">
    <name type="scientific">Sphaerisporangium flaviroseum</name>
    <dbReference type="NCBI Taxonomy" id="509199"/>
    <lineage>
        <taxon>Bacteria</taxon>
        <taxon>Bacillati</taxon>
        <taxon>Actinomycetota</taxon>
        <taxon>Actinomycetes</taxon>
        <taxon>Streptosporangiales</taxon>
        <taxon>Streptosporangiaceae</taxon>
        <taxon>Sphaerisporangium</taxon>
    </lineage>
</organism>